<evidence type="ECO:0000313" key="3">
    <source>
        <dbReference type="Proteomes" id="UP000218334"/>
    </source>
</evidence>
<sequence length="181" mass="20109">MSIPITTDSVDVSDDGDESYQSSPVKLQIASLYGVIDIQCEDRFVYRTYAKAHCVLHKFRAMDFPQKLKALSWLPGRSIAPVMIPSHTTESGYCLDVSDWLCLPIQMTPFFVAMANGASRFSLVYCKLTFQRIHGAVDVAAFGEGDHILVVAHSMTTPTMMIDIAEETIPLLQIALIQFCI</sequence>
<dbReference type="Proteomes" id="UP000218334">
    <property type="component" value="Unassembled WGS sequence"/>
</dbReference>
<accession>A0A2H3AM44</accession>
<feature type="region of interest" description="Disordered" evidence="1">
    <location>
        <begin position="1"/>
        <end position="20"/>
    </location>
</feature>
<protein>
    <submittedName>
        <fullName evidence="2">Uncharacterized protein</fullName>
    </submittedName>
</protein>
<organism evidence="2 3">
    <name type="scientific">Armillaria solidipes</name>
    <dbReference type="NCBI Taxonomy" id="1076256"/>
    <lineage>
        <taxon>Eukaryota</taxon>
        <taxon>Fungi</taxon>
        <taxon>Dikarya</taxon>
        <taxon>Basidiomycota</taxon>
        <taxon>Agaricomycotina</taxon>
        <taxon>Agaricomycetes</taxon>
        <taxon>Agaricomycetidae</taxon>
        <taxon>Agaricales</taxon>
        <taxon>Marasmiineae</taxon>
        <taxon>Physalacriaceae</taxon>
        <taxon>Armillaria</taxon>
    </lineage>
</organism>
<reference evidence="3" key="1">
    <citation type="journal article" date="2017" name="Nat. Ecol. Evol.">
        <title>Genome expansion and lineage-specific genetic innovations in the forest pathogenic fungi Armillaria.</title>
        <authorList>
            <person name="Sipos G."/>
            <person name="Prasanna A.N."/>
            <person name="Walter M.C."/>
            <person name="O'Connor E."/>
            <person name="Balint B."/>
            <person name="Krizsan K."/>
            <person name="Kiss B."/>
            <person name="Hess J."/>
            <person name="Varga T."/>
            <person name="Slot J."/>
            <person name="Riley R."/>
            <person name="Boka B."/>
            <person name="Rigling D."/>
            <person name="Barry K."/>
            <person name="Lee J."/>
            <person name="Mihaltcheva S."/>
            <person name="LaButti K."/>
            <person name="Lipzen A."/>
            <person name="Waldron R."/>
            <person name="Moloney N.M."/>
            <person name="Sperisen C."/>
            <person name="Kredics L."/>
            <person name="Vagvoelgyi C."/>
            <person name="Patrignani A."/>
            <person name="Fitzpatrick D."/>
            <person name="Nagy I."/>
            <person name="Doyle S."/>
            <person name="Anderson J.B."/>
            <person name="Grigoriev I.V."/>
            <person name="Gueldener U."/>
            <person name="Muensterkoetter M."/>
            <person name="Nagy L.G."/>
        </authorList>
    </citation>
    <scope>NUCLEOTIDE SEQUENCE [LARGE SCALE GENOMIC DNA]</scope>
    <source>
        <strain evidence="3">28-4</strain>
    </source>
</reference>
<proteinExistence type="predicted"/>
<dbReference type="AlphaFoldDB" id="A0A2H3AM44"/>
<keyword evidence="3" id="KW-1185">Reference proteome</keyword>
<dbReference type="EMBL" id="KZ293494">
    <property type="protein sequence ID" value="PBK59939.1"/>
    <property type="molecule type" value="Genomic_DNA"/>
</dbReference>
<evidence type="ECO:0000313" key="2">
    <source>
        <dbReference type="EMBL" id="PBK59939.1"/>
    </source>
</evidence>
<name>A0A2H3AM44_9AGAR</name>
<gene>
    <name evidence="2" type="ORF">ARMSODRAFT_1026960</name>
</gene>
<feature type="compositionally biased region" description="Low complexity" evidence="1">
    <location>
        <begin position="1"/>
        <end position="10"/>
    </location>
</feature>
<evidence type="ECO:0000256" key="1">
    <source>
        <dbReference type="SAM" id="MobiDB-lite"/>
    </source>
</evidence>